<dbReference type="Pfam" id="PF13456">
    <property type="entry name" value="RVT_3"/>
    <property type="match status" value="1"/>
</dbReference>
<reference evidence="2 3" key="1">
    <citation type="submission" date="2017-09" db="EMBL/GenBank/DDBJ databases">
        <authorList>
            <consortium name="International Durum Wheat Genome Sequencing Consortium (IDWGSC)"/>
            <person name="Milanesi L."/>
        </authorList>
    </citation>
    <scope>NUCLEOTIDE SEQUENCE [LARGE SCALE GENOMIC DNA]</scope>
    <source>
        <strain evidence="3">cv. Svevo</strain>
    </source>
</reference>
<dbReference type="OMA" id="ACDFPHI"/>
<dbReference type="GO" id="GO:0004523">
    <property type="term" value="F:RNA-DNA hybrid ribonuclease activity"/>
    <property type="evidence" value="ECO:0007669"/>
    <property type="project" value="InterPro"/>
</dbReference>
<protein>
    <recommendedName>
        <fullName evidence="1">RNase H type-1 domain-containing protein</fullName>
    </recommendedName>
</protein>
<dbReference type="InterPro" id="IPR052929">
    <property type="entry name" value="RNase_H-like_EbsB-rel"/>
</dbReference>
<keyword evidence="3" id="KW-1185">Reference proteome</keyword>
<feature type="domain" description="RNase H type-1" evidence="1">
    <location>
        <begin position="36"/>
        <end position="114"/>
    </location>
</feature>
<gene>
    <name evidence="2" type="ORF">TRITD_1Bv1G188060</name>
</gene>
<accession>A0A9R0R1E4</accession>
<organism evidence="2 3">
    <name type="scientific">Triticum turgidum subsp. durum</name>
    <name type="common">Durum wheat</name>
    <name type="synonym">Triticum durum</name>
    <dbReference type="NCBI Taxonomy" id="4567"/>
    <lineage>
        <taxon>Eukaryota</taxon>
        <taxon>Viridiplantae</taxon>
        <taxon>Streptophyta</taxon>
        <taxon>Embryophyta</taxon>
        <taxon>Tracheophyta</taxon>
        <taxon>Spermatophyta</taxon>
        <taxon>Magnoliopsida</taxon>
        <taxon>Liliopsida</taxon>
        <taxon>Poales</taxon>
        <taxon>Poaceae</taxon>
        <taxon>BOP clade</taxon>
        <taxon>Pooideae</taxon>
        <taxon>Triticodae</taxon>
        <taxon>Triticeae</taxon>
        <taxon>Triticinae</taxon>
        <taxon>Triticum</taxon>
    </lineage>
</organism>
<proteinExistence type="predicted"/>
<evidence type="ECO:0000313" key="3">
    <source>
        <dbReference type="Proteomes" id="UP000324705"/>
    </source>
</evidence>
<dbReference type="CDD" id="cd06222">
    <property type="entry name" value="RNase_H_like"/>
    <property type="match status" value="1"/>
</dbReference>
<dbReference type="InterPro" id="IPR044730">
    <property type="entry name" value="RNase_H-like_dom_plant"/>
</dbReference>
<dbReference type="PANTHER" id="PTHR47074">
    <property type="entry name" value="BNAC02G40300D PROTEIN"/>
    <property type="match status" value="1"/>
</dbReference>
<sequence length="141" mass="15177">MATRPLVANFSTASSPCAKIKRHGWVKPKRGYDKLNVDGSFDPDLLEGAYGAVLRDSTSKFIGAGNGKLEWCGDVLLMTEATTLRLGLNLAATLGCNRLKVNSDNDEVSETIINGGWSYGLATAIFDDCYHSACDSSHVIF</sequence>
<dbReference type="GO" id="GO:0003676">
    <property type="term" value="F:nucleic acid binding"/>
    <property type="evidence" value="ECO:0007669"/>
    <property type="project" value="InterPro"/>
</dbReference>
<name>A0A9R0R1E4_TRITD</name>
<evidence type="ECO:0000259" key="1">
    <source>
        <dbReference type="Pfam" id="PF13456"/>
    </source>
</evidence>
<evidence type="ECO:0000313" key="2">
    <source>
        <dbReference type="EMBL" id="VAH21307.1"/>
    </source>
</evidence>
<dbReference type="Gramene" id="TRITD1Bv1G188060.1">
    <property type="protein sequence ID" value="TRITD1Bv1G188060.1"/>
    <property type="gene ID" value="TRITD1Bv1G188060"/>
</dbReference>
<dbReference type="InterPro" id="IPR002156">
    <property type="entry name" value="RNaseH_domain"/>
</dbReference>
<dbReference type="EMBL" id="LT934112">
    <property type="protein sequence ID" value="VAH21307.1"/>
    <property type="molecule type" value="Genomic_DNA"/>
</dbReference>
<dbReference type="Proteomes" id="UP000324705">
    <property type="component" value="Chromosome 1B"/>
</dbReference>
<dbReference type="PANTHER" id="PTHR47074:SF47">
    <property type="entry name" value="RNASE H TYPE-1 DOMAIN-CONTAINING PROTEIN"/>
    <property type="match status" value="1"/>
</dbReference>
<dbReference type="AlphaFoldDB" id="A0A9R0R1E4"/>